<name>A0A0F9Z300_9ZZZZ</name>
<dbReference type="SUPFAM" id="SSF52402">
    <property type="entry name" value="Adenine nucleotide alpha hydrolases-like"/>
    <property type="match status" value="1"/>
</dbReference>
<accession>A0A0F9Z300</accession>
<dbReference type="PANTHER" id="PTHR46268">
    <property type="entry name" value="STRESS RESPONSE PROTEIN NHAX"/>
    <property type="match status" value="1"/>
</dbReference>
<feature type="domain" description="UspA" evidence="2">
    <location>
        <begin position="4"/>
        <end position="144"/>
    </location>
</feature>
<dbReference type="Pfam" id="PF00582">
    <property type="entry name" value="Usp"/>
    <property type="match status" value="1"/>
</dbReference>
<organism evidence="3">
    <name type="scientific">marine sediment metagenome</name>
    <dbReference type="NCBI Taxonomy" id="412755"/>
    <lineage>
        <taxon>unclassified sequences</taxon>
        <taxon>metagenomes</taxon>
        <taxon>ecological metagenomes</taxon>
    </lineage>
</organism>
<dbReference type="InterPro" id="IPR006016">
    <property type="entry name" value="UspA"/>
</dbReference>
<dbReference type="PIRSF" id="PIRSF006276">
    <property type="entry name" value="UspA"/>
    <property type="match status" value="1"/>
</dbReference>
<evidence type="ECO:0000256" key="1">
    <source>
        <dbReference type="ARBA" id="ARBA00008791"/>
    </source>
</evidence>
<proteinExistence type="inferred from homology"/>
<gene>
    <name evidence="3" type="ORF">LCGC14_0010170</name>
</gene>
<reference evidence="3" key="1">
    <citation type="journal article" date="2015" name="Nature">
        <title>Complex archaea that bridge the gap between prokaryotes and eukaryotes.</title>
        <authorList>
            <person name="Spang A."/>
            <person name="Saw J.H."/>
            <person name="Jorgensen S.L."/>
            <person name="Zaremba-Niedzwiedzka K."/>
            <person name="Martijn J."/>
            <person name="Lind A.E."/>
            <person name="van Eijk R."/>
            <person name="Schleper C."/>
            <person name="Guy L."/>
            <person name="Ettema T.J."/>
        </authorList>
    </citation>
    <scope>NUCLEOTIDE SEQUENCE</scope>
</reference>
<dbReference type="InterPro" id="IPR014729">
    <property type="entry name" value="Rossmann-like_a/b/a_fold"/>
</dbReference>
<dbReference type="Gene3D" id="3.40.50.620">
    <property type="entry name" value="HUPs"/>
    <property type="match status" value="1"/>
</dbReference>
<dbReference type="EMBL" id="LAZR01000002">
    <property type="protein sequence ID" value="KKO11524.1"/>
    <property type="molecule type" value="Genomic_DNA"/>
</dbReference>
<comment type="similarity">
    <text evidence="1">Belongs to the universal stress protein A family.</text>
</comment>
<evidence type="ECO:0000313" key="3">
    <source>
        <dbReference type="EMBL" id="KKO11524.1"/>
    </source>
</evidence>
<dbReference type="PANTHER" id="PTHR46268:SF15">
    <property type="entry name" value="UNIVERSAL STRESS PROTEIN HP_0031"/>
    <property type="match status" value="1"/>
</dbReference>
<sequence length="145" mass="15663">MTDYKKVLVAVDGSDESDKIITKALAIAGDSNAQLDVVMVFEPLLGSYSFELNMADFEKVQKEHQEQVASKMRAKLAAVSPSVPAQQVHFQRGKPATEIKKLCEELGSDLLVIGSHGHNPVRAVLGSTANAVLHGIHCDVLTIRV</sequence>
<protein>
    <recommendedName>
        <fullName evidence="2">UspA domain-containing protein</fullName>
    </recommendedName>
</protein>
<dbReference type="PRINTS" id="PR01438">
    <property type="entry name" value="UNVRSLSTRESS"/>
</dbReference>
<dbReference type="InterPro" id="IPR006015">
    <property type="entry name" value="Universal_stress_UspA"/>
</dbReference>
<evidence type="ECO:0000259" key="2">
    <source>
        <dbReference type="Pfam" id="PF00582"/>
    </source>
</evidence>
<comment type="caution">
    <text evidence="3">The sequence shown here is derived from an EMBL/GenBank/DDBJ whole genome shotgun (WGS) entry which is preliminary data.</text>
</comment>
<dbReference type="CDD" id="cd00293">
    <property type="entry name" value="USP-like"/>
    <property type="match status" value="1"/>
</dbReference>
<dbReference type="AlphaFoldDB" id="A0A0F9Z300"/>